<dbReference type="Gene3D" id="2.130.10.130">
    <property type="entry name" value="Integrin alpha, N-terminal"/>
    <property type="match status" value="1"/>
</dbReference>
<accession>A0A1V1PEJ3</accession>
<evidence type="ECO:0000313" key="3">
    <source>
        <dbReference type="Proteomes" id="UP000189670"/>
    </source>
</evidence>
<reference evidence="3" key="1">
    <citation type="submission" date="2012-11" db="EMBL/GenBank/DDBJ databases">
        <authorList>
            <person name="Lucero-Rivera Y.E."/>
            <person name="Tovar-Ramirez D."/>
        </authorList>
    </citation>
    <scope>NUCLEOTIDE SEQUENCE [LARGE SCALE GENOMIC DNA]</scope>
    <source>
        <strain evidence="3">Araruama</strain>
    </source>
</reference>
<dbReference type="Proteomes" id="UP000189670">
    <property type="component" value="Unassembled WGS sequence"/>
</dbReference>
<protein>
    <recommendedName>
        <fullName evidence="4">PKD domain-containing protein</fullName>
    </recommendedName>
</protein>
<dbReference type="SUPFAM" id="SSF69318">
    <property type="entry name" value="Integrin alpha N-terminal domain"/>
    <property type="match status" value="1"/>
</dbReference>
<dbReference type="PANTHER" id="PTHR36220:SF1">
    <property type="entry name" value="GAMMA TUBULIN COMPLEX COMPONENT C-TERMINAL DOMAIN-CONTAINING PROTEIN"/>
    <property type="match status" value="1"/>
</dbReference>
<dbReference type="EMBL" id="ATBP01000078">
    <property type="protein sequence ID" value="ETR73230.1"/>
    <property type="molecule type" value="Genomic_DNA"/>
</dbReference>
<organism evidence="2 3">
    <name type="scientific">Candidatus Magnetoglobus multicellularis str. Araruama</name>
    <dbReference type="NCBI Taxonomy" id="890399"/>
    <lineage>
        <taxon>Bacteria</taxon>
        <taxon>Pseudomonadati</taxon>
        <taxon>Thermodesulfobacteriota</taxon>
        <taxon>Desulfobacteria</taxon>
        <taxon>Desulfobacterales</taxon>
        <taxon>Desulfobacteraceae</taxon>
        <taxon>Candidatus Magnetoglobus</taxon>
    </lineage>
</organism>
<comment type="caution">
    <text evidence="2">The sequence shown here is derived from an EMBL/GenBank/DDBJ whole genome shotgun (WGS) entry which is preliminary data.</text>
</comment>
<name>A0A1V1PEJ3_9BACT</name>
<gene>
    <name evidence="2" type="ORF">OMM_07079</name>
</gene>
<evidence type="ECO:0000313" key="2">
    <source>
        <dbReference type="EMBL" id="ETR73230.1"/>
    </source>
</evidence>
<sequence>MRFKTILIIILSTLFTSQIIYADEFKLTPLDETENRFGSSVSISGNTAIVGASHDDDKGIDAGAAYIFVYNGTSWQQQAKLTAEDGQAGDNFGCSVSIYDNDIIVGAMNNGAGAAYIFSFNNDEWLQKNILNQNNADNLEPLCQFLITE</sequence>
<proteinExistence type="predicted"/>
<dbReference type="PANTHER" id="PTHR36220">
    <property type="entry name" value="UNNAMED PRODUCT"/>
    <property type="match status" value="1"/>
</dbReference>
<dbReference type="AlphaFoldDB" id="A0A1V1PEJ3"/>
<evidence type="ECO:0008006" key="4">
    <source>
        <dbReference type="Google" id="ProtNLM"/>
    </source>
</evidence>
<evidence type="ECO:0000256" key="1">
    <source>
        <dbReference type="ARBA" id="ARBA00022729"/>
    </source>
</evidence>
<dbReference type="Pfam" id="PF14312">
    <property type="entry name" value="FG-GAP_2"/>
    <property type="match status" value="2"/>
</dbReference>
<dbReference type="InterPro" id="IPR013517">
    <property type="entry name" value="FG-GAP"/>
</dbReference>
<dbReference type="InterPro" id="IPR028994">
    <property type="entry name" value="Integrin_alpha_N"/>
</dbReference>
<keyword evidence="1" id="KW-0732">Signal</keyword>